<dbReference type="Proteomes" id="UP000594454">
    <property type="component" value="Chromosome 4"/>
</dbReference>
<evidence type="ECO:0000256" key="2">
    <source>
        <dbReference type="ARBA" id="ARBA00006164"/>
    </source>
</evidence>
<dbReference type="Pfam" id="PF03371">
    <property type="entry name" value="PRP38"/>
    <property type="match status" value="1"/>
</dbReference>
<feature type="compositionally biased region" description="Basic residues" evidence="8">
    <location>
        <begin position="317"/>
        <end position="326"/>
    </location>
</feature>
<dbReference type="GO" id="GO:0005681">
    <property type="term" value="C:spliceosomal complex"/>
    <property type="evidence" value="ECO:0007669"/>
    <property type="project" value="UniProtKB-KW"/>
</dbReference>
<evidence type="ECO:0000256" key="3">
    <source>
        <dbReference type="ARBA" id="ARBA00022664"/>
    </source>
</evidence>
<evidence type="ECO:0000256" key="7">
    <source>
        <dbReference type="RuleBase" id="RU367025"/>
    </source>
</evidence>
<feature type="compositionally biased region" description="Basic and acidic residues" evidence="8">
    <location>
        <begin position="298"/>
        <end position="316"/>
    </location>
</feature>
<keyword evidence="10" id="KW-1185">Reference proteome</keyword>
<gene>
    <name evidence="9" type="ORF">HERILL_LOCUS9342</name>
</gene>
<evidence type="ECO:0000256" key="1">
    <source>
        <dbReference type="ARBA" id="ARBA00004123"/>
    </source>
</evidence>
<feature type="compositionally biased region" description="Basic and acidic residues" evidence="8">
    <location>
        <begin position="327"/>
        <end position="358"/>
    </location>
</feature>
<dbReference type="EMBL" id="LR899012">
    <property type="protein sequence ID" value="CAD7086578.1"/>
    <property type="molecule type" value="Genomic_DNA"/>
</dbReference>
<evidence type="ECO:0000256" key="5">
    <source>
        <dbReference type="ARBA" id="ARBA00023187"/>
    </source>
</evidence>
<comment type="function">
    <text evidence="7">Required for pre-mRNA splicing.</text>
</comment>
<feature type="region of interest" description="Disordered" evidence="8">
    <location>
        <begin position="223"/>
        <end position="276"/>
    </location>
</feature>
<reference evidence="9 10" key="1">
    <citation type="submission" date="2020-11" db="EMBL/GenBank/DDBJ databases">
        <authorList>
            <person name="Wallbank WR R."/>
            <person name="Pardo Diaz C."/>
            <person name="Kozak K."/>
            <person name="Martin S."/>
            <person name="Jiggins C."/>
            <person name="Moest M."/>
            <person name="Warren A I."/>
            <person name="Generalovic N T."/>
            <person name="Byers J.R.P. K."/>
            <person name="Montejo-Kovacevich G."/>
            <person name="Yen C E."/>
        </authorList>
    </citation>
    <scope>NUCLEOTIDE SEQUENCE [LARGE SCALE GENOMIC DNA]</scope>
</reference>
<dbReference type="OrthoDB" id="3881at2759"/>
<evidence type="ECO:0000313" key="9">
    <source>
        <dbReference type="EMBL" id="CAD7086578.1"/>
    </source>
</evidence>
<dbReference type="GO" id="GO:0000398">
    <property type="term" value="P:mRNA splicing, via spliceosome"/>
    <property type="evidence" value="ECO:0007669"/>
    <property type="project" value="UniProtKB-UniRule"/>
</dbReference>
<name>A0A7R8UU14_HERIL</name>
<keyword evidence="6 7" id="KW-0539">Nucleus</keyword>
<sequence length="358" mass="42113">MEHNEDHTVVPKKSSKQHNVLPLWGNENSMNLNPLILANIQSSSYFKVHLFKLKTYHEVVDEIYYQVKHLEPWERGSRKTSGQTGMCGGVRGVGAGGIVSTAFCLLYKLYTLRLTRKQVNGLLSHTDSPYIRALGFMYIRYTQPPGDLYDWYEDYLLDEEEIDVKAGGGQIMTIGQMVYQFLTKLDWFSTLFPRVPVPIEKQIEKKLAEFSRTNNVNFHKLHQQTTSAAPARAMGSSGGSGNGVGSGGSGNYSGRAGGSYLERDRDREPYDRRRTDDREFHARERESRYNFLRDDRRDGRYERSRSRDREYRGDREKHKKKHKNRDRSRSRERREREYVRERSVERYKEHRDYDRRYR</sequence>
<keyword evidence="4 7" id="KW-0747">Spliceosome</keyword>
<protein>
    <recommendedName>
        <fullName evidence="7">Pre-mRNA-splicing factor 38</fullName>
    </recommendedName>
</protein>
<dbReference type="AlphaFoldDB" id="A0A7R8UU14"/>
<keyword evidence="3 7" id="KW-0507">mRNA processing</keyword>
<comment type="subcellular location">
    <subcellularLocation>
        <location evidence="1 7">Nucleus</location>
    </subcellularLocation>
</comment>
<evidence type="ECO:0000313" key="10">
    <source>
        <dbReference type="Proteomes" id="UP000594454"/>
    </source>
</evidence>
<organism evidence="9 10">
    <name type="scientific">Hermetia illucens</name>
    <name type="common">Black soldier fly</name>
    <dbReference type="NCBI Taxonomy" id="343691"/>
    <lineage>
        <taxon>Eukaryota</taxon>
        <taxon>Metazoa</taxon>
        <taxon>Ecdysozoa</taxon>
        <taxon>Arthropoda</taxon>
        <taxon>Hexapoda</taxon>
        <taxon>Insecta</taxon>
        <taxon>Pterygota</taxon>
        <taxon>Neoptera</taxon>
        <taxon>Endopterygota</taxon>
        <taxon>Diptera</taxon>
        <taxon>Brachycera</taxon>
        <taxon>Stratiomyomorpha</taxon>
        <taxon>Stratiomyidae</taxon>
        <taxon>Hermetiinae</taxon>
        <taxon>Hermetia</taxon>
    </lineage>
</organism>
<keyword evidence="5 7" id="KW-0508">mRNA splicing</keyword>
<accession>A0A7R8UU14</accession>
<feature type="region of interest" description="Disordered" evidence="8">
    <location>
        <begin position="298"/>
        <end position="358"/>
    </location>
</feature>
<comment type="similarity">
    <text evidence="2 7">Belongs to the PRP38 family.</text>
</comment>
<dbReference type="InParanoid" id="A0A7R8UU14"/>
<evidence type="ECO:0000256" key="4">
    <source>
        <dbReference type="ARBA" id="ARBA00022728"/>
    </source>
</evidence>
<dbReference type="PANTHER" id="PTHR23142">
    <property type="entry name" value="PRE-MRNA-SPLICING FACTOR 38A-RELATED"/>
    <property type="match status" value="1"/>
</dbReference>
<dbReference type="InterPro" id="IPR005037">
    <property type="entry name" value="PRP38"/>
</dbReference>
<proteinExistence type="inferred from homology"/>
<feature type="compositionally biased region" description="Gly residues" evidence="8">
    <location>
        <begin position="236"/>
        <end position="257"/>
    </location>
</feature>
<evidence type="ECO:0000256" key="6">
    <source>
        <dbReference type="ARBA" id="ARBA00023242"/>
    </source>
</evidence>
<evidence type="ECO:0000256" key="8">
    <source>
        <dbReference type="SAM" id="MobiDB-lite"/>
    </source>
</evidence>
<feature type="compositionally biased region" description="Basic and acidic residues" evidence="8">
    <location>
        <begin position="261"/>
        <end position="276"/>
    </location>
</feature>
<dbReference type="FunCoup" id="A0A7R8UU14">
    <property type="interactions" value="563"/>
</dbReference>